<protein>
    <submittedName>
        <fullName evidence="11">Drug:H+ antiporter-2 (DHA2) family drug resistance MFS transporter</fullName>
    </submittedName>
</protein>
<dbReference type="RefSeq" id="WP_036310013.1">
    <property type="nucleotide sequence ID" value="NZ_JFYO01000004.1"/>
</dbReference>
<dbReference type="Gene3D" id="1.20.1720.10">
    <property type="entry name" value="Multidrug resistance protein D"/>
    <property type="match status" value="1"/>
</dbReference>
<evidence type="ECO:0000256" key="9">
    <source>
        <dbReference type="SAM" id="Phobius"/>
    </source>
</evidence>
<feature type="transmembrane region" description="Helical" evidence="9">
    <location>
        <begin position="480"/>
        <end position="501"/>
    </location>
</feature>
<keyword evidence="7 9" id="KW-0472">Membrane</keyword>
<keyword evidence="12" id="KW-1185">Reference proteome</keyword>
<feature type="transmembrane region" description="Helical" evidence="9">
    <location>
        <begin position="335"/>
        <end position="354"/>
    </location>
</feature>
<comment type="caution">
    <text evidence="11">The sequence shown here is derived from an EMBL/GenBank/DDBJ whole genome shotgun (WGS) entry which is preliminary data.</text>
</comment>
<dbReference type="InterPro" id="IPR011701">
    <property type="entry name" value="MFS"/>
</dbReference>
<feature type="region of interest" description="Disordered" evidence="8">
    <location>
        <begin position="538"/>
        <end position="558"/>
    </location>
</feature>
<keyword evidence="4" id="KW-1003">Cell membrane</keyword>
<dbReference type="PATRIC" id="fig|273677.3.peg.964"/>
<evidence type="ECO:0000256" key="4">
    <source>
        <dbReference type="ARBA" id="ARBA00022475"/>
    </source>
</evidence>
<feature type="transmembrane region" description="Helical" evidence="9">
    <location>
        <begin position="305"/>
        <end position="328"/>
    </location>
</feature>
<dbReference type="InterPro" id="IPR004638">
    <property type="entry name" value="EmrB-like"/>
</dbReference>
<dbReference type="FunFam" id="1.20.1720.10:FF:000004">
    <property type="entry name" value="EmrB/QacA family drug resistance transporter"/>
    <property type="match status" value="1"/>
</dbReference>
<gene>
    <name evidence="11" type="ORF">BW34_00983</name>
</gene>
<comment type="similarity">
    <text evidence="2">Belongs to the major facilitator superfamily. TCR/Tet family.</text>
</comment>
<dbReference type="PANTHER" id="PTHR23501">
    <property type="entry name" value="MAJOR FACILITATOR SUPERFAMILY"/>
    <property type="match status" value="1"/>
</dbReference>
<feature type="domain" description="Major facilitator superfamily (MFS) profile" evidence="10">
    <location>
        <begin position="14"/>
        <end position="506"/>
    </location>
</feature>
<keyword evidence="5 9" id="KW-0812">Transmembrane</keyword>
<feature type="transmembrane region" description="Helical" evidence="9">
    <location>
        <begin position="200"/>
        <end position="219"/>
    </location>
</feature>
<dbReference type="InterPro" id="IPR020846">
    <property type="entry name" value="MFS_dom"/>
</dbReference>
<keyword evidence="3" id="KW-0813">Transport</keyword>
<feature type="transmembrane region" description="Helical" evidence="9">
    <location>
        <begin position="49"/>
        <end position="68"/>
    </location>
</feature>
<dbReference type="EMBL" id="JFYO01000004">
    <property type="protein sequence ID" value="EZP28010.1"/>
    <property type="molecule type" value="Genomic_DNA"/>
</dbReference>
<dbReference type="NCBIfam" id="TIGR00711">
    <property type="entry name" value="efflux_EmrB"/>
    <property type="match status" value="1"/>
</dbReference>
<evidence type="ECO:0000256" key="5">
    <source>
        <dbReference type="ARBA" id="ARBA00022692"/>
    </source>
</evidence>
<dbReference type="eggNOG" id="COG2814">
    <property type="taxonomic scope" value="Bacteria"/>
</dbReference>
<evidence type="ECO:0000256" key="1">
    <source>
        <dbReference type="ARBA" id="ARBA00004651"/>
    </source>
</evidence>
<proteinExistence type="inferred from homology"/>
<evidence type="ECO:0000256" key="2">
    <source>
        <dbReference type="ARBA" id="ARBA00007520"/>
    </source>
</evidence>
<feature type="transmembrane region" description="Helical" evidence="9">
    <location>
        <begin position="231"/>
        <end position="250"/>
    </location>
</feature>
<sequence length="558" mass="58254">MTTTAPTRNRVLAPLSGLLLGMFVSMIASTVVSTSLPVIIHDLQGDQGAYTWVVTATLLTTAISTPIWGKLSDLMGRKALYQIALVIFVLATAAAGFAQDTTTLIAFRAVQGIGAGGLAALSQVLMADIISPRERGRYMGLFGAVMAVATVGGPLLGGVITDGFGWRWNFFVSLPIAVLALLMVQRTIPASAPSTRRAKIDYLGIVLLSTAVSLLLIWVTNAGRNFEWWGMETMLMVGGAILAAALFVVVEFRTAEPLVPLTLFRDRTFTLAVIASIATGIAMFGASVFLGQYMQMARGATPTEAGLMTIPMIAGLLLSSVGVGALITRYGHWKPYLVVGSILLTTGAALLSTIHYDTDFFLVSVYMFLLGAGVGMTMQNLVLAVQNSAKPSEIGVASSGVTFFRSLGGTVGVSLMGAALGTRVADLFGDSQARIGAALGSLGAEGATWAKQLTSGTLPKVSAMPEALRVIVEDIYAQGISHAFLIAVPFGILSIVAVIFLPNRSLSTMTTAERRNASEADFATVSVPAGMESLTATGTVPVAASDAPDAEADTSARR</sequence>
<feature type="transmembrane region" description="Helical" evidence="9">
    <location>
        <begin position="271"/>
        <end position="293"/>
    </location>
</feature>
<evidence type="ECO:0000313" key="11">
    <source>
        <dbReference type="EMBL" id="EZP28010.1"/>
    </source>
</evidence>
<evidence type="ECO:0000256" key="3">
    <source>
        <dbReference type="ARBA" id="ARBA00022448"/>
    </source>
</evidence>
<evidence type="ECO:0000313" key="12">
    <source>
        <dbReference type="Proteomes" id="UP000024001"/>
    </source>
</evidence>
<evidence type="ECO:0000256" key="6">
    <source>
        <dbReference type="ARBA" id="ARBA00022989"/>
    </source>
</evidence>
<dbReference type="PROSITE" id="PS50850">
    <property type="entry name" value="MFS"/>
    <property type="match status" value="1"/>
</dbReference>
<dbReference type="PANTHER" id="PTHR23501:SF197">
    <property type="entry name" value="COMD"/>
    <property type="match status" value="1"/>
</dbReference>
<feature type="transmembrane region" description="Helical" evidence="9">
    <location>
        <begin position="80"/>
        <end position="99"/>
    </location>
</feature>
<reference evidence="11 12" key="1">
    <citation type="submission" date="2014-03" db="EMBL/GenBank/DDBJ databases">
        <title>Draft Genome Sequences of 13 Willow Endophytes.</title>
        <authorList>
            <person name="Gan H.Y."/>
            <person name="Gan H.M."/>
            <person name="Savka M.A."/>
            <person name="Hudson A.O."/>
        </authorList>
    </citation>
    <scope>NUCLEOTIDE SEQUENCE [LARGE SCALE GENOMIC DNA]</scope>
    <source>
        <strain evidence="11 12">RIT293</strain>
    </source>
</reference>
<dbReference type="eggNOG" id="COG2211">
    <property type="taxonomic scope" value="Bacteria"/>
</dbReference>
<evidence type="ECO:0000256" key="8">
    <source>
        <dbReference type="SAM" id="MobiDB-lite"/>
    </source>
</evidence>
<dbReference type="GO" id="GO:0022857">
    <property type="term" value="F:transmembrane transporter activity"/>
    <property type="evidence" value="ECO:0007669"/>
    <property type="project" value="InterPro"/>
</dbReference>
<dbReference type="Proteomes" id="UP000024001">
    <property type="component" value="Unassembled WGS sequence"/>
</dbReference>
<feature type="transmembrane region" description="Helical" evidence="9">
    <location>
        <begin position="105"/>
        <end position="126"/>
    </location>
</feature>
<dbReference type="CDD" id="cd17502">
    <property type="entry name" value="MFS_Azr1_MDR_like"/>
    <property type="match status" value="1"/>
</dbReference>
<feature type="transmembrane region" description="Helical" evidence="9">
    <location>
        <begin position="138"/>
        <end position="160"/>
    </location>
</feature>
<dbReference type="AlphaFoldDB" id="A0A031FWJ8"/>
<dbReference type="OrthoDB" id="7375466at2"/>
<keyword evidence="6 9" id="KW-1133">Transmembrane helix</keyword>
<dbReference type="InterPro" id="IPR036259">
    <property type="entry name" value="MFS_trans_sf"/>
</dbReference>
<dbReference type="Pfam" id="PF07690">
    <property type="entry name" value="MFS_1"/>
    <property type="match status" value="1"/>
</dbReference>
<dbReference type="SUPFAM" id="SSF103473">
    <property type="entry name" value="MFS general substrate transporter"/>
    <property type="match status" value="1"/>
</dbReference>
<feature type="transmembrane region" description="Helical" evidence="9">
    <location>
        <begin position="166"/>
        <end position="188"/>
    </location>
</feature>
<feature type="transmembrane region" description="Helical" evidence="9">
    <location>
        <begin position="394"/>
        <end position="420"/>
    </location>
</feature>
<evidence type="ECO:0000256" key="7">
    <source>
        <dbReference type="ARBA" id="ARBA00023136"/>
    </source>
</evidence>
<feature type="transmembrane region" description="Helical" evidence="9">
    <location>
        <begin position="360"/>
        <end position="382"/>
    </location>
</feature>
<dbReference type="GO" id="GO:0005886">
    <property type="term" value="C:plasma membrane"/>
    <property type="evidence" value="ECO:0007669"/>
    <property type="project" value="UniProtKB-SubCell"/>
</dbReference>
<dbReference type="Gene3D" id="1.20.1250.20">
    <property type="entry name" value="MFS general substrate transporter like domains"/>
    <property type="match status" value="1"/>
</dbReference>
<comment type="subcellular location">
    <subcellularLocation>
        <location evidence="1">Cell membrane</location>
        <topology evidence="1">Multi-pass membrane protein</topology>
    </subcellularLocation>
</comment>
<name>A0A031FWJ8_9MICO</name>
<accession>A0A031FWJ8</accession>
<organism evidence="11 12">
    <name type="scientific">Microbacterium oleivorans</name>
    <dbReference type="NCBI Taxonomy" id="273677"/>
    <lineage>
        <taxon>Bacteria</taxon>
        <taxon>Bacillati</taxon>
        <taxon>Actinomycetota</taxon>
        <taxon>Actinomycetes</taxon>
        <taxon>Micrococcales</taxon>
        <taxon>Microbacteriaceae</taxon>
        <taxon>Microbacterium</taxon>
    </lineage>
</organism>
<dbReference type="PRINTS" id="PR01036">
    <property type="entry name" value="TCRTETB"/>
</dbReference>
<evidence type="ECO:0000259" key="10">
    <source>
        <dbReference type="PROSITE" id="PS50850"/>
    </source>
</evidence>